<evidence type="ECO:0000313" key="7">
    <source>
        <dbReference type="Proteomes" id="UP000325218"/>
    </source>
</evidence>
<evidence type="ECO:0000256" key="1">
    <source>
        <dbReference type="ARBA" id="ARBA00009437"/>
    </source>
</evidence>
<dbReference type="InterPro" id="IPR050950">
    <property type="entry name" value="HTH-type_LysR_regulators"/>
</dbReference>
<dbReference type="RefSeq" id="WP_148451387.1">
    <property type="nucleotide sequence ID" value="NZ_VSDO01000002.1"/>
</dbReference>
<accession>A0A5D0CUZ8</accession>
<name>A0A5D0CUZ8_9BACL</name>
<dbReference type="OrthoDB" id="9803735at2"/>
<keyword evidence="3" id="KW-0238">DNA-binding</keyword>
<evidence type="ECO:0000259" key="5">
    <source>
        <dbReference type="PROSITE" id="PS50931"/>
    </source>
</evidence>
<evidence type="ECO:0000256" key="2">
    <source>
        <dbReference type="ARBA" id="ARBA00023015"/>
    </source>
</evidence>
<dbReference type="Gene3D" id="3.40.190.290">
    <property type="match status" value="1"/>
</dbReference>
<dbReference type="AlphaFoldDB" id="A0A5D0CUZ8"/>
<evidence type="ECO:0000256" key="4">
    <source>
        <dbReference type="ARBA" id="ARBA00023163"/>
    </source>
</evidence>
<dbReference type="PROSITE" id="PS50931">
    <property type="entry name" value="HTH_LYSR"/>
    <property type="match status" value="1"/>
</dbReference>
<dbReference type="InterPro" id="IPR036388">
    <property type="entry name" value="WH-like_DNA-bd_sf"/>
</dbReference>
<protein>
    <submittedName>
        <fullName evidence="6">LysR family transcriptional regulator</fullName>
    </submittedName>
</protein>
<dbReference type="Pfam" id="PF00126">
    <property type="entry name" value="HTH_1"/>
    <property type="match status" value="1"/>
</dbReference>
<dbReference type="PANTHER" id="PTHR30419">
    <property type="entry name" value="HTH-TYPE TRANSCRIPTIONAL REGULATOR YBHD"/>
    <property type="match status" value="1"/>
</dbReference>
<keyword evidence="4" id="KW-0804">Transcription</keyword>
<evidence type="ECO:0000256" key="3">
    <source>
        <dbReference type="ARBA" id="ARBA00023125"/>
    </source>
</evidence>
<dbReference type="Proteomes" id="UP000325218">
    <property type="component" value="Unassembled WGS sequence"/>
</dbReference>
<reference evidence="6 7" key="1">
    <citation type="submission" date="2019-08" db="EMBL/GenBank/DDBJ databases">
        <title>Genome sequencing of Paenibacillus faecis DSM 23593(T).</title>
        <authorList>
            <person name="Kook J.-K."/>
            <person name="Park S.-N."/>
            <person name="Lim Y.K."/>
        </authorList>
    </citation>
    <scope>NUCLEOTIDE SEQUENCE [LARGE SCALE GENOMIC DNA]</scope>
    <source>
        <strain evidence="6 7">DSM 23593</strain>
    </source>
</reference>
<keyword evidence="2" id="KW-0805">Transcription regulation</keyword>
<dbReference type="InterPro" id="IPR000847">
    <property type="entry name" value="LysR_HTH_N"/>
</dbReference>
<organism evidence="6 7">
    <name type="scientific">Paenibacillus faecis</name>
    <dbReference type="NCBI Taxonomy" id="862114"/>
    <lineage>
        <taxon>Bacteria</taxon>
        <taxon>Bacillati</taxon>
        <taxon>Bacillota</taxon>
        <taxon>Bacilli</taxon>
        <taxon>Bacillales</taxon>
        <taxon>Paenibacillaceae</taxon>
        <taxon>Paenibacillus</taxon>
    </lineage>
</organism>
<dbReference type="SUPFAM" id="SSF53850">
    <property type="entry name" value="Periplasmic binding protein-like II"/>
    <property type="match status" value="1"/>
</dbReference>
<dbReference type="Pfam" id="PF03466">
    <property type="entry name" value="LysR_substrate"/>
    <property type="match status" value="1"/>
</dbReference>
<comment type="caution">
    <text evidence="6">The sequence shown here is derived from an EMBL/GenBank/DDBJ whole genome shotgun (WGS) entry which is preliminary data.</text>
</comment>
<comment type="similarity">
    <text evidence="1">Belongs to the LysR transcriptional regulatory family.</text>
</comment>
<dbReference type="GO" id="GO:0003677">
    <property type="term" value="F:DNA binding"/>
    <property type="evidence" value="ECO:0007669"/>
    <property type="project" value="UniProtKB-KW"/>
</dbReference>
<dbReference type="FunFam" id="1.10.10.10:FF:000001">
    <property type="entry name" value="LysR family transcriptional regulator"/>
    <property type="match status" value="1"/>
</dbReference>
<gene>
    <name evidence="6" type="ORF">FRY98_08730</name>
</gene>
<dbReference type="EMBL" id="VSDO01000002">
    <property type="protein sequence ID" value="TYA12785.1"/>
    <property type="molecule type" value="Genomic_DNA"/>
</dbReference>
<dbReference type="PANTHER" id="PTHR30419:SF28">
    <property type="entry name" value="HTH-TYPE TRANSCRIPTIONAL REGULATOR BSDA"/>
    <property type="match status" value="1"/>
</dbReference>
<keyword evidence="7" id="KW-1185">Reference proteome</keyword>
<dbReference type="Gene3D" id="1.10.10.10">
    <property type="entry name" value="Winged helix-like DNA-binding domain superfamily/Winged helix DNA-binding domain"/>
    <property type="match status" value="1"/>
</dbReference>
<dbReference type="SUPFAM" id="SSF46785">
    <property type="entry name" value="Winged helix' DNA-binding domain"/>
    <property type="match status" value="1"/>
</dbReference>
<dbReference type="PRINTS" id="PR00039">
    <property type="entry name" value="HTHLYSR"/>
</dbReference>
<dbReference type="InterPro" id="IPR005119">
    <property type="entry name" value="LysR_subst-bd"/>
</dbReference>
<dbReference type="GO" id="GO:0003700">
    <property type="term" value="F:DNA-binding transcription factor activity"/>
    <property type="evidence" value="ECO:0007669"/>
    <property type="project" value="InterPro"/>
</dbReference>
<dbReference type="GO" id="GO:0005829">
    <property type="term" value="C:cytosol"/>
    <property type="evidence" value="ECO:0007669"/>
    <property type="project" value="TreeGrafter"/>
</dbReference>
<evidence type="ECO:0000313" key="6">
    <source>
        <dbReference type="EMBL" id="TYA12785.1"/>
    </source>
</evidence>
<proteinExistence type="inferred from homology"/>
<dbReference type="InterPro" id="IPR036390">
    <property type="entry name" value="WH_DNA-bd_sf"/>
</dbReference>
<sequence>MELLQLHYFQTVARMEHMTNAAKKLQIAQPALSKTIARLEEELGVPLFDRQNRQIRLNPFGKAFLNSVETALSVLEEGRREVTDLAGIERGTIRIATTTLNRLSKALGAFREQYPEVNFRIVQVAPGSMAEMVRMLENGEVDLCFGAASLDHPRIKEADVLHAEVRLAVPHGHRLEERERIHLREARGEAFIEYKEGHPFRRMNDAFCESAGIQREVVCEVEEPSALSGLVAAGLGVAFMPTCKGDEETQAYTLIPIASPDCHRAFSLAWLESRYLPQAASRFREFLAEYFKESRA</sequence>
<feature type="domain" description="HTH lysR-type" evidence="5">
    <location>
        <begin position="1"/>
        <end position="58"/>
    </location>
</feature>